<dbReference type="PANTHER" id="PTHR10625">
    <property type="entry name" value="HISTONE DEACETYLASE HDAC1-RELATED"/>
    <property type="match status" value="1"/>
</dbReference>
<comment type="caution">
    <text evidence="2">The sequence shown here is derived from an EMBL/GenBank/DDBJ whole genome shotgun (WGS) entry which is preliminary data.</text>
</comment>
<dbReference type="AlphaFoldDB" id="A0A3S5A1R3"/>
<dbReference type="SUPFAM" id="SSF52768">
    <property type="entry name" value="Arginase/deacetylase"/>
    <property type="match status" value="1"/>
</dbReference>
<accession>A0A3S5A1R3</accession>
<reference evidence="2" key="1">
    <citation type="submission" date="2018-11" db="EMBL/GenBank/DDBJ databases">
        <authorList>
            <consortium name="Pathogen Informatics"/>
        </authorList>
    </citation>
    <scope>NUCLEOTIDE SEQUENCE</scope>
</reference>
<organism evidence="2 3">
    <name type="scientific">Protopolystoma xenopodis</name>
    <dbReference type="NCBI Taxonomy" id="117903"/>
    <lineage>
        <taxon>Eukaryota</taxon>
        <taxon>Metazoa</taxon>
        <taxon>Spiralia</taxon>
        <taxon>Lophotrochozoa</taxon>
        <taxon>Platyhelminthes</taxon>
        <taxon>Monogenea</taxon>
        <taxon>Polyopisthocotylea</taxon>
        <taxon>Polystomatidea</taxon>
        <taxon>Polystomatidae</taxon>
        <taxon>Protopolystoma</taxon>
    </lineage>
</organism>
<dbReference type="Pfam" id="PF00850">
    <property type="entry name" value="Hist_deacetyl"/>
    <property type="match status" value="1"/>
</dbReference>
<sequence>MVTAYNYYSFLQSILVVDWDVHHGQGTQYAFYEDARHCPIFRSTHMSMRMLALWSCVFVLRVLYFSIHRYDECEFWPNLREANYDFIGAGSGRGYNINVPLNEVRFSTILSIYYKLDHPYIRVLVTIIKR</sequence>
<name>A0A3S5A1R3_9PLAT</name>
<evidence type="ECO:0000259" key="1">
    <source>
        <dbReference type="Pfam" id="PF00850"/>
    </source>
</evidence>
<dbReference type="InterPro" id="IPR023801">
    <property type="entry name" value="His_deacetylse_dom"/>
</dbReference>
<protein>
    <recommendedName>
        <fullName evidence="1">Histone deacetylase domain-containing protein</fullName>
    </recommendedName>
</protein>
<keyword evidence="3" id="KW-1185">Reference proteome</keyword>
<dbReference type="EMBL" id="CAAALY010006824">
    <property type="protein sequence ID" value="VEL09630.1"/>
    <property type="molecule type" value="Genomic_DNA"/>
</dbReference>
<evidence type="ECO:0000313" key="2">
    <source>
        <dbReference type="EMBL" id="VEL09630.1"/>
    </source>
</evidence>
<dbReference type="GO" id="GO:0004407">
    <property type="term" value="F:histone deacetylase activity"/>
    <property type="evidence" value="ECO:0007669"/>
    <property type="project" value="TreeGrafter"/>
</dbReference>
<dbReference type="Gene3D" id="3.40.800.20">
    <property type="entry name" value="Histone deacetylase domain"/>
    <property type="match status" value="1"/>
</dbReference>
<dbReference type="Proteomes" id="UP000784294">
    <property type="component" value="Unassembled WGS sequence"/>
</dbReference>
<dbReference type="InterPro" id="IPR037138">
    <property type="entry name" value="His_deacetylse_dom_sf"/>
</dbReference>
<gene>
    <name evidence="2" type="ORF">PXEA_LOCUS3070</name>
</gene>
<dbReference type="GO" id="GO:0040029">
    <property type="term" value="P:epigenetic regulation of gene expression"/>
    <property type="evidence" value="ECO:0007669"/>
    <property type="project" value="TreeGrafter"/>
</dbReference>
<evidence type="ECO:0000313" key="3">
    <source>
        <dbReference type="Proteomes" id="UP000784294"/>
    </source>
</evidence>
<dbReference type="PANTHER" id="PTHR10625:SF38">
    <property type="entry name" value="HISTONE DEACETYLASE 6, ISOFORM G"/>
    <property type="match status" value="1"/>
</dbReference>
<proteinExistence type="predicted"/>
<dbReference type="InterPro" id="IPR023696">
    <property type="entry name" value="Ureohydrolase_dom_sf"/>
</dbReference>
<dbReference type="OrthoDB" id="424012at2759"/>
<feature type="domain" description="Histone deacetylase" evidence="1">
    <location>
        <begin position="11"/>
        <end position="103"/>
    </location>
</feature>
<dbReference type="GO" id="GO:0000118">
    <property type="term" value="C:histone deacetylase complex"/>
    <property type="evidence" value="ECO:0007669"/>
    <property type="project" value="TreeGrafter"/>
</dbReference>